<evidence type="ECO:0008006" key="3">
    <source>
        <dbReference type="Google" id="ProtNLM"/>
    </source>
</evidence>
<evidence type="ECO:0000313" key="2">
    <source>
        <dbReference type="Proteomes" id="UP001427805"/>
    </source>
</evidence>
<accession>A0ABV0B9H1</accession>
<dbReference type="RefSeq" id="WP_346246856.1">
    <property type="nucleotide sequence ID" value="NZ_JBDIZK010000006.1"/>
</dbReference>
<gene>
    <name evidence="1" type="ORF">TPR58_11770</name>
</gene>
<name>A0ABV0B9H1_9SPHN</name>
<reference evidence="1 2" key="1">
    <citation type="submission" date="2024-05" db="EMBL/GenBank/DDBJ databases">
        <title>Sphingomonas sp. HF-S3 16S ribosomal RNA gene Genome sequencing and assembly.</title>
        <authorList>
            <person name="Lee H."/>
        </authorList>
    </citation>
    <scope>NUCLEOTIDE SEQUENCE [LARGE SCALE GENOMIC DNA]</scope>
    <source>
        <strain evidence="1 2">HF-S3</strain>
    </source>
</reference>
<organism evidence="1 2">
    <name type="scientific">Sphingomonas rustica</name>
    <dbReference type="NCBI Taxonomy" id="3103142"/>
    <lineage>
        <taxon>Bacteria</taxon>
        <taxon>Pseudomonadati</taxon>
        <taxon>Pseudomonadota</taxon>
        <taxon>Alphaproteobacteria</taxon>
        <taxon>Sphingomonadales</taxon>
        <taxon>Sphingomonadaceae</taxon>
        <taxon>Sphingomonas</taxon>
    </lineage>
</organism>
<comment type="caution">
    <text evidence="1">The sequence shown here is derived from an EMBL/GenBank/DDBJ whole genome shotgun (WGS) entry which is preliminary data.</text>
</comment>
<protein>
    <recommendedName>
        <fullName evidence="3">Nuclease</fullName>
    </recommendedName>
</protein>
<proteinExistence type="predicted"/>
<keyword evidence="2" id="KW-1185">Reference proteome</keyword>
<sequence length="171" mass="18138">MFEAALLIASLLGTQADADPLAPARAGKLRCVQPDVAAKTCATIVRYTVRDDGGFDAAISGVVNLAPLVVIDYRTSGTIEDGAVCSVVRPADFTAGRLTKDSAPVTAAVEATVRPRIMAALQPLAGKKRCYRDKAEGNFLMSDVTVNGVYTADLRQRAMWVSPEDGYRTGM</sequence>
<dbReference type="Proteomes" id="UP001427805">
    <property type="component" value="Unassembled WGS sequence"/>
</dbReference>
<evidence type="ECO:0000313" key="1">
    <source>
        <dbReference type="EMBL" id="MEN3747847.1"/>
    </source>
</evidence>
<dbReference type="EMBL" id="JBDIZK010000006">
    <property type="protein sequence ID" value="MEN3747847.1"/>
    <property type="molecule type" value="Genomic_DNA"/>
</dbReference>